<dbReference type="SMART" id="SM01352">
    <property type="entry name" value="APCDDC"/>
    <property type="match status" value="1"/>
</dbReference>
<dbReference type="OrthoDB" id="5985602at2759"/>
<comment type="caution">
    <text evidence="8">The sequence shown here is derived from an EMBL/GenBank/DDBJ whole genome shotgun (WGS) entry which is preliminary data.</text>
</comment>
<evidence type="ECO:0000259" key="7">
    <source>
        <dbReference type="SMART" id="SM01352"/>
    </source>
</evidence>
<protein>
    <recommendedName>
        <fullName evidence="7">APCDD1 domain-containing protein</fullName>
    </recommendedName>
</protein>
<dbReference type="GO" id="GO:0030178">
    <property type="term" value="P:negative regulation of Wnt signaling pathway"/>
    <property type="evidence" value="ECO:0007669"/>
    <property type="project" value="InterPro"/>
</dbReference>
<evidence type="ECO:0000313" key="9">
    <source>
        <dbReference type="Proteomes" id="UP000230750"/>
    </source>
</evidence>
<keyword evidence="3" id="KW-0732">Signal</keyword>
<dbReference type="Pfam" id="PF14921">
    <property type="entry name" value="APCDDC"/>
    <property type="match status" value="1"/>
</dbReference>
<accession>A0A2G8JDA3</accession>
<dbReference type="InterPro" id="IPR042425">
    <property type="entry name" value="APCDD1"/>
</dbReference>
<evidence type="ECO:0000256" key="4">
    <source>
        <dbReference type="ARBA" id="ARBA00023136"/>
    </source>
</evidence>
<evidence type="ECO:0000313" key="8">
    <source>
        <dbReference type="EMBL" id="PIK33720.1"/>
    </source>
</evidence>
<dbReference type="PANTHER" id="PTHR31021">
    <property type="entry name" value="ADENOMATOSIS POLYPOSIS COLI DOWN-REGULATED 1"/>
    <property type="match status" value="1"/>
</dbReference>
<dbReference type="GO" id="GO:0017147">
    <property type="term" value="F:Wnt-protein binding"/>
    <property type="evidence" value="ECO:0007669"/>
    <property type="project" value="InterPro"/>
</dbReference>
<dbReference type="Proteomes" id="UP000230750">
    <property type="component" value="Unassembled WGS sequence"/>
</dbReference>
<keyword evidence="4 6" id="KW-0472">Membrane</keyword>
<evidence type="ECO:0000256" key="6">
    <source>
        <dbReference type="SAM" id="Phobius"/>
    </source>
</evidence>
<feature type="domain" description="APCDD1" evidence="7">
    <location>
        <begin position="44"/>
        <end position="248"/>
    </location>
</feature>
<comment type="subcellular location">
    <subcellularLocation>
        <location evidence="1">Membrane</location>
        <topology evidence="1">Single-pass membrane protein</topology>
    </subcellularLocation>
</comment>
<proteinExistence type="predicted"/>
<name>A0A2G8JDA3_STIJA</name>
<dbReference type="InterPro" id="IPR029405">
    <property type="entry name" value="APCDD1_dom"/>
</dbReference>
<dbReference type="AlphaFoldDB" id="A0A2G8JDA3"/>
<evidence type="ECO:0000256" key="2">
    <source>
        <dbReference type="ARBA" id="ARBA00022692"/>
    </source>
</evidence>
<keyword evidence="9" id="KW-1185">Reference proteome</keyword>
<organism evidence="8 9">
    <name type="scientific">Stichopus japonicus</name>
    <name type="common">Sea cucumber</name>
    <dbReference type="NCBI Taxonomy" id="307972"/>
    <lineage>
        <taxon>Eukaryota</taxon>
        <taxon>Metazoa</taxon>
        <taxon>Echinodermata</taxon>
        <taxon>Eleutherozoa</taxon>
        <taxon>Echinozoa</taxon>
        <taxon>Holothuroidea</taxon>
        <taxon>Aspidochirotacea</taxon>
        <taxon>Aspidochirotida</taxon>
        <taxon>Stichopodidae</taxon>
        <taxon>Apostichopus</taxon>
    </lineage>
</organism>
<dbReference type="STRING" id="307972.A0A2G8JDA3"/>
<dbReference type="GO" id="GO:0005886">
    <property type="term" value="C:plasma membrane"/>
    <property type="evidence" value="ECO:0007669"/>
    <property type="project" value="InterPro"/>
</dbReference>
<keyword evidence="5" id="KW-0325">Glycoprotein</keyword>
<dbReference type="PANTHER" id="PTHR31021:SF1">
    <property type="entry name" value="CHROMOSOME UNDETERMINED SCAFFOLD_56, WHOLE GENOME SHOTGUN SEQUENCE"/>
    <property type="match status" value="1"/>
</dbReference>
<feature type="transmembrane region" description="Helical" evidence="6">
    <location>
        <begin position="258"/>
        <end position="280"/>
    </location>
</feature>
<sequence length="283" mass="31781">MVVIRLYSSSSILSSSVNNDYCIDTRTALSMPSICYLYYKDCEICQEVHKGSEGQPPVLPKRTAFVPAPLHGEWASLTCEARPMYFLTRHFIFLGNTTWEAHYHFYSDPNCRTPIYSLSLKGTHSQPEPSKNVPGGTIVNLHSLGMLLTPQHRDMVRTLNMLSKGVCAGKAWKLGPTYDVTDTAECTSLGSLVPSTEYELVKIEVDPLYGLVMFLGQMPSDGSGKYEEHKRPTAYQEPLVHCEGEDPRQRVQNNTNHNGCSICVVSMWTWLGSLWCYLLVVNM</sequence>
<gene>
    <name evidence="8" type="ORF">BSL78_29465</name>
</gene>
<reference evidence="8 9" key="1">
    <citation type="journal article" date="2017" name="PLoS Biol.">
        <title>The sea cucumber genome provides insights into morphological evolution and visceral regeneration.</title>
        <authorList>
            <person name="Zhang X."/>
            <person name="Sun L."/>
            <person name="Yuan J."/>
            <person name="Sun Y."/>
            <person name="Gao Y."/>
            <person name="Zhang L."/>
            <person name="Li S."/>
            <person name="Dai H."/>
            <person name="Hamel J.F."/>
            <person name="Liu C."/>
            <person name="Yu Y."/>
            <person name="Liu S."/>
            <person name="Lin W."/>
            <person name="Guo K."/>
            <person name="Jin S."/>
            <person name="Xu P."/>
            <person name="Storey K.B."/>
            <person name="Huan P."/>
            <person name="Zhang T."/>
            <person name="Zhou Y."/>
            <person name="Zhang J."/>
            <person name="Lin C."/>
            <person name="Li X."/>
            <person name="Xing L."/>
            <person name="Huo D."/>
            <person name="Sun M."/>
            <person name="Wang L."/>
            <person name="Mercier A."/>
            <person name="Li F."/>
            <person name="Yang H."/>
            <person name="Xiang J."/>
        </authorList>
    </citation>
    <scope>NUCLEOTIDE SEQUENCE [LARGE SCALE GENOMIC DNA]</scope>
    <source>
        <strain evidence="8">Shaxun</strain>
        <tissue evidence="8">Muscle</tissue>
    </source>
</reference>
<keyword evidence="2 6" id="KW-0812">Transmembrane</keyword>
<evidence type="ECO:0000256" key="5">
    <source>
        <dbReference type="ARBA" id="ARBA00023180"/>
    </source>
</evidence>
<keyword evidence="6" id="KW-1133">Transmembrane helix</keyword>
<dbReference type="EMBL" id="MRZV01002434">
    <property type="protein sequence ID" value="PIK33720.1"/>
    <property type="molecule type" value="Genomic_DNA"/>
</dbReference>
<evidence type="ECO:0000256" key="1">
    <source>
        <dbReference type="ARBA" id="ARBA00004167"/>
    </source>
</evidence>
<evidence type="ECO:0000256" key="3">
    <source>
        <dbReference type="ARBA" id="ARBA00022729"/>
    </source>
</evidence>